<proteinExistence type="predicted"/>
<dbReference type="Gramene" id="ONK70291">
    <property type="protein sequence ID" value="ONK70291"/>
    <property type="gene ID" value="A4U43_C05F32220"/>
</dbReference>
<feature type="region of interest" description="Disordered" evidence="1">
    <location>
        <begin position="17"/>
        <end position="48"/>
    </location>
</feature>
<accession>A0A5P1F0P3</accession>
<sequence length="119" mass="13186">MEKPLVVPHILLVSSRSRPQSTLLRLESARLQRPLHNPPPLPLRLHRPRILSSSVSSSELPAASSPPSPFWPSHIRFEVLPSGCSDGDDPWPLQPPTPHPNLPRLLAPELSALIPPPRR</sequence>
<keyword evidence="3" id="KW-1185">Reference proteome</keyword>
<evidence type="ECO:0000313" key="3">
    <source>
        <dbReference type="Proteomes" id="UP000243459"/>
    </source>
</evidence>
<feature type="region of interest" description="Disordered" evidence="1">
    <location>
        <begin position="81"/>
        <end position="119"/>
    </location>
</feature>
<protein>
    <submittedName>
        <fullName evidence="2">Uncharacterized protein</fullName>
    </submittedName>
</protein>
<dbReference type="Proteomes" id="UP000243459">
    <property type="component" value="Chromosome 5"/>
</dbReference>
<dbReference type="EMBL" id="CM007385">
    <property type="protein sequence ID" value="ONK70291.1"/>
    <property type="molecule type" value="Genomic_DNA"/>
</dbReference>
<evidence type="ECO:0000256" key="1">
    <source>
        <dbReference type="SAM" id="MobiDB-lite"/>
    </source>
</evidence>
<feature type="compositionally biased region" description="Pro residues" evidence="1">
    <location>
        <begin position="92"/>
        <end position="101"/>
    </location>
</feature>
<gene>
    <name evidence="2" type="ORF">A4U43_C05F32220</name>
</gene>
<evidence type="ECO:0000313" key="2">
    <source>
        <dbReference type="EMBL" id="ONK70291.1"/>
    </source>
</evidence>
<name>A0A5P1F0P3_ASPOF</name>
<reference evidence="3" key="1">
    <citation type="journal article" date="2017" name="Nat. Commun.">
        <title>The asparagus genome sheds light on the origin and evolution of a young Y chromosome.</title>
        <authorList>
            <person name="Harkess A."/>
            <person name="Zhou J."/>
            <person name="Xu C."/>
            <person name="Bowers J.E."/>
            <person name="Van der Hulst R."/>
            <person name="Ayyampalayam S."/>
            <person name="Mercati F."/>
            <person name="Riccardi P."/>
            <person name="McKain M.R."/>
            <person name="Kakrana A."/>
            <person name="Tang H."/>
            <person name="Ray J."/>
            <person name="Groenendijk J."/>
            <person name="Arikit S."/>
            <person name="Mathioni S.M."/>
            <person name="Nakano M."/>
            <person name="Shan H."/>
            <person name="Telgmann-Rauber A."/>
            <person name="Kanno A."/>
            <person name="Yue Z."/>
            <person name="Chen H."/>
            <person name="Li W."/>
            <person name="Chen Y."/>
            <person name="Xu X."/>
            <person name="Zhang Y."/>
            <person name="Luo S."/>
            <person name="Chen H."/>
            <person name="Gao J."/>
            <person name="Mao Z."/>
            <person name="Pires J.C."/>
            <person name="Luo M."/>
            <person name="Kudrna D."/>
            <person name="Wing R.A."/>
            <person name="Meyers B.C."/>
            <person name="Yi K."/>
            <person name="Kong H."/>
            <person name="Lavrijsen P."/>
            <person name="Sunseri F."/>
            <person name="Falavigna A."/>
            <person name="Ye Y."/>
            <person name="Leebens-Mack J.H."/>
            <person name="Chen G."/>
        </authorList>
    </citation>
    <scope>NUCLEOTIDE SEQUENCE [LARGE SCALE GENOMIC DNA]</scope>
    <source>
        <strain evidence="3">cv. DH0086</strain>
    </source>
</reference>
<dbReference type="AlphaFoldDB" id="A0A5P1F0P3"/>
<organism evidence="2 3">
    <name type="scientific">Asparagus officinalis</name>
    <name type="common">Garden asparagus</name>
    <dbReference type="NCBI Taxonomy" id="4686"/>
    <lineage>
        <taxon>Eukaryota</taxon>
        <taxon>Viridiplantae</taxon>
        <taxon>Streptophyta</taxon>
        <taxon>Embryophyta</taxon>
        <taxon>Tracheophyta</taxon>
        <taxon>Spermatophyta</taxon>
        <taxon>Magnoliopsida</taxon>
        <taxon>Liliopsida</taxon>
        <taxon>Asparagales</taxon>
        <taxon>Asparagaceae</taxon>
        <taxon>Asparagoideae</taxon>
        <taxon>Asparagus</taxon>
    </lineage>
</organism>